<proteinExistence type="predicted"/>
<gene>
    <name evidence="1" type="ORF">Y1Q_0001603</name>
</gene>
<sequence length="85" mass="10022">MPVYFERDQKKLVPFYIPSQIPSSLRKSTNQVFLNTPIHRGLQNIAHFRILSHLQNKEMSHRDAKDALHFCMNRAQEEARAKRSC</sequence>
<keyword evidence="2" id="KW-1185">Reference proteome</keyword>
<organism evidence="1 2">
    <name type="scientific">Alligator mississippiensis</name>
    <name type="common">American alligator</name>
    <dbReference type="NCBI Taxonomy" id="8496"/>
    <lineage>
        <taxon>Eukaryota</taxon>
        <taxon>Metazoa</taxon>
        <taxon>Chordata</taxon>
        <taxon>Craniata</taxon>
        <taxon>Vertebrata</taxon>
        <taxon>Euteleostomi</taxon>
        <taxon>Archelosauria</taxon>
        <taxon>Archosauria</taxon>
        <taxon>Crocodylia</taxon>
        <taxon>Alligatoridae</taxon>
        <taxon>Alligatorinae</taxon>
        <taxon>Alligator</taxon>
    </lineage>
</organism>
<reference evidence="1 2" key="1">
    <citation type="journal article" date="2012" name="Genome Biol.">
        <title>Sequencing three crocodilian genomes to illuminate the evolution of archosaurs and amniotes.</title>
        <authorList>
            <person name="St John J.A."/>
            <person name="Braun E.L."/>
            <person name="Isberg S.R."/>
            <person name="Miles L.G."/>
            <person name="Chong A.Y."/>
            <person name="Gongora J."/>
            <person name="Dalzell P."/>
            <person name="Moran C."/>
            <person name="Bed'hom B."/>
            <person name="Abzhanov A."/>
            <person name="Burgess S.C."/>
            <person name="Cooksey A.M."/>
            <person name="Castoe T.A."/>
            <person name="Crawford N.G."/>
            <person name="Densmore L.D."/>
            <person name="Drew J.C."/>
            <person name="Edwards S.V."/>
            <person name="Faircloth B.C."/>
            <person name="Fujita M.K."/>
            <person name="Greenwold M.J."/>
            <person name="Hoffmann F.G."/>
            <person name="Howard J.M."/>
            <person name="Iguchi T."/>
            <person name="Janes D.E."/>
            <person name="Khan S.Y."/>
            <person name="Kohno S."/>
            <person name="de Koning A.J."/>
            <person name="Lance S.L."/>
            <person name="McCarthy F.M."/>
            <person name="McCormack J.E."/>
            <person name="Merchant M.E."/>
            <person name="Peterson D.G."/>
            <person name="Pollock D.D."/>
            <person name="Pourmand N."/>
            <person name="Raney B.J."/>
            <person name="Roessler K.A."/>
            <person name="Sanford J.R."/>
            <person name="Sawyer R.H."/>
            <person name="Schmidt C.J."/>
            <person name="Triplett E.W."/>
            <person name="Tuberville T.D."/>
            <person name="Venegas-Anaya M."/>
            <person name="Howard J.T."/>
            <person name="Jarvis E.D."/>
            <person name="Guillette L.J.Jr."/>
            <person name="Glenn T.C."/>
            <person name="Green R.E."/>
            <person name="Ray D.A."/>
        </authorList>
    </citation>
    <scope>NUCLEOTIDE SEQUENCE [LARGE SCALE GENOMIC DNA]</scope>
    <source>
        <strain evidence="1">KSC_2009_1</strain>
    </source>
</reference>
<evidence type="ECO:0000313" key="1">
    <source>
        <dbReference type="EMBL" id="KYO21376.1"/>
    </source>
</evidence>
<name>A0A151MA24_ALLMI</name>
<evidence type="ECO:0000313" key="2">
    <source>
        <dbReference type="Proteomes" id="UP000050525"/>
    </source>
</evidence>
<accession>A0A151MA24</accession>
<comment type="caution">
    <text evidence="1">The sequence shown here is derived from an EMBL/GenBank/DDBJ whole genome shotgun (WGS) entry which is preliminary data.</text>
</comment>
<dbReference type="EMBL" id="AKHW03006295">
    <property type="protein sequence ID" value="KYO21376.1"/>
    <property type="molecule type" value="Genomic_DNA"/>
</dbReference>
<dbReference type="AlphaFoldDB" id="A0A151MA24"/>
<dbReference type="Proteomes" id="UP000050525">
    <property type="component" value="Unassembled WGS sequence"/>
</dbReference>
<protein>
    <submittedName>
        <fullName evidence="1">Uncharacterized protein</fullName>
    </submittedName>
</protein>